<evidence type="ECO:0000313" key="3">
    <source>
        <dbReference type="EMBL" id="CAL2103110.1"/>
    </source>
</evidence>
<dbReference type="GO" id="GO:0016787">
    <property type="term" value="F:hydrolase activity"/>
    <property type="evidence" value="ECO:0007669"/>
    <property type="project" value="UniProtKB-KW"/>
</dbReference>
<proteinExistence type="predicted"/>
<keyword evidence="3" id="KW-0378">Hydrolase</keyword>
<dbReference type="InterPro" id="IPR036938">
    <property type="entry name" value="PAP2/HPO_sf"/>
</dbReference>
<dbReference type="Gene3D" id="1.20.144.10">
    <property type="entry name" value="Phosphatidic acid phosphatase type 2/haloperoxidase"/>
    <property type="match status" value="1"/>
</dbReference>
<keyword evidence="4" id="KW-1185">Reference proteome</keyword>
<dbReference type="Proteomes" id="UP001497527">
    <property type="component" value="Unassembled WGS sequence"/>
</dbReference>
<dbReference type="CDD" id="cd03394">
    <property type="entry name" value="PAP2_like_5"/>
    <property type="match status" value="1"/>
</dbReference>
<evidence type="ECO:0000256" key="1">
    <source>
        <dbReference type="SAM" id="SignalP"/>
    </source>
</evidence>
<name>A0ABM9PC29_9FLAO</name>
<gene>
    <name evidence="3" type="ORF">T190423A01A_30224</name>
</gene>
<protein>
    <submittedName>
        <fullName evidence="3">Lipid A 4'-phosphatase</fullName>
        <ecNumber evidence="3">3.1.3.-</ecNumber>
    </submittedName>
</protein>
<dbReference type="InterPro" id="IPR000326">
    <property type="entry name" value="PAP2/HPO"/>
</dbReference>
<organism evidence="3 4">
    <name type="scientific">Tenacibaculum polynesiense</name>
    <dbReference type="NCBI Taxonomy" id="3137857"/>
    <lineage>
        <taxon>Bacteria</taxon>
        <taxon>Pseudomonadati</taxon>
        <taxon>Bacteroidota</taxon>
        <taxon>Flavobacteriia</taxon>
        <taxon>Flavobacteriales</taxon>
        <taxon>Flavobacteriaceae</taxon>
        <taxon>Tenacibaculum</taxon>
    </lineage>
</organism>
<feature type="chain" id="PRO_5046021750" evidence="1">
    <location>
        <begin position="24"/>
        <end position="189"/>
    </location>
</feature>
<dbReference type="EMBL" id="CAXJIO010000012">
    <property type="protein sequence ID" value="CAL2103110.1"/>
    <property type="molecule type" value="Genomic_DNA"/>
</dbReference>
<evidence type="ECO:0000313" key="4">
    <source>
        <dbReference type="Proteomes" id="UP001497527"/>
    </source>
</evidence>
<feature type="signal peptide" evidence="1">
    <location>
        <begin position="1"/>
        <end position="23"/>
    </location>
</feature>
<dbReference type="RefSeq" id="WP_348717096.1">
    <property type="nucleotide sequence ID" value="NZ_CAXJIO010000012.1"/>
</dbReference>
<dbReference type="EC" id="3.1.3.-" evidence="3"/>
<sequence length="189" mass="21099">MRRYNKMMFLISLLLHTITSSFAQVSTLSSTQRNHKIMGDILVGAMPALSLGSALIWNENSNETLEFSKSLLGTIGLTYGLKLIIAKERPNGESQNSFPSRHTSIAFVSAASIQKRYGWKLGIPAYLLASYVGYSRIKSKKHDEWDVLGGAAIGIGMNYIFPQSKHNKGFRFSPGLIENMPTIGFRYRF</sequence>
<dbReference type="SUPFAM" id="SSF48317">
    <property type="entry name" value="Acid phosphatase/Vanadium-dependent haloperoxidase"/>
    <property type="match status" value="1"/>
</dbReference>
<evidence type="ECO:0000259" key="2">
    <source>
        <dbReference type="SMART" id="SM00014"/>
    </source>
</evidence>
<feature type="domain" description="Phosphatidic acid phosphatase type 2/haloperoxidase" evidence="2">
    <location>
        <begin position="67"/>
        <end position="162"/>
    </location>
</feature>
<comment type="caution">
    <text evidence="3">The sequence shown here is derived from an EMBL/GenBank/DDBJ whole genome shotgun (WGS) entry which is preliminary data.</text>
</comment>
<dbReference type="SMART" id="SM00014">
    <property type="entry name" value="acidPPc"/>
    <property type="match status" value="1"/>
</dbReference>
<keyword evidence="1" id="KW-0732">Signal</keyword>
<dbReference type="Pfam" id="PF01569">
    <property type="entry name" value="PAP2"/>
    <property type="match status" value="1"/>
</dbReference>
<reference evidence="3 4" key="1">
    <citation type="submission" date="2024-05" db="EMBL/GenBank/DDBJ databases">
        <authorList>
            <person name="Duchaud E."/>
        </authorList>
    </citation>
    <scope>NUCLEOTIDE SEQUENCE [LARGE SCALE GENOMIC DNA]</scope>
    <source>
        <strain evidence="3">Ena-SAMPLE-TAB-13-05-2024-13:56:06:370-140308</strain>
    </source>
</reference>
<accession>A0ABM9PC29</accession>